<keyword evidence="2" id="KW-0521">NADP</keyword>
<comment type="caution">
    <text evidence="4">The sequence shown here is derived from an EMBL/GenBank/DDBJ whole genome shotgun (WGS) entry which is preliminary data.</text>
</comment>
<dbReference type="AlphaFoldDB" id="A0AAD6MT77"/>
<dbReference type="PRINTS" id="PR00081">
    <property type="entry name" value="GDHRDH"/>
</dbReference>
<reference evidence="4" key="2">
    <citation type="submission" date="2023-01" db="EMBL/GenBank/DDBJ databases">
        <authorList>
            <person name="Petersen C."/>
        </authorList>
    </citation>
    <scope>NUCLEOTIDE SEQUENCE</scope>
    <source>
        <strain evidence="4">IBT 17514</strain>
    </source>
</reference>
<name>A0AAD6MT77_9EURO</name>
<dbReference type="PANTHER" id="PTHR43180">
    <property type="entry name" value="3-OXOACYL-(ACYL-CARRIER-PROTEIN) REDUCTASE (AFU_ORTHOLOGUE AFUA_6G11210)"/>
    <property type="match status" value="1"/>
</dbReference>
<evidence type="ECO:0000256" key="1">
    <source>
        <dbReference type="ARBA" id="ARBA00006484"/>
    </source>
</evidence>
<dbReference type="InterPro" id="IPR020904">
    <property type="entry name" value="Sc_DH/Rdtase_CS"/>
</dbReference>
<dbReference type="SUPFAM" id="SSF51735">
    <property type="entry name" value="NAD(P)-binding Rossmann-fold domains"/>
    <property type="match status" value="1"/>
</dbReference>
<evidence type="ECO:0000256" key="3">
    <source>
        <dbReference type="ARBA" id="ARBA00023002"/>
    </source>
</evidence>
<evidence type="ECO:0000256" key="2">
    <source>
        <dbReference type="ARBA" id="ARBA00022857"/>
    </source>
</evidence>
<dbReference type="Gene3D" id="3.40.50.720">
    <property type="entry name" value="NAD(P)-binding Rossmann-like Domain"/>
    <property type="match status" value="1"/>
</dbReference>
<dbReference type="Proteomes" id="UP001215712">
    <property type="component" value="Unassembled WGS sequence"/>
</dbReference>
<sequence>MPQLPRYEYTGPVDCSVPPDRKVLKDKSVIITGGANGMGEATARAFAAEGAFVTIADLDEIRGNEVAAELSPNAQFVKCNITSWEDQVAMFEAAIANSPHKSCDIVIANAGISRASGDDLWPLDDPNEAPVKPKLNIVNVNLIGTMYTWKLAVHYFRKQPDTDDRDRCFIITGSLVAWIDSPANWQYTSSKYGLRGLMRTARRNSHEQGIRINYVAPCYIKSAIRSAAYEAELISKGVEFAPPEDVAMCMMKLATDRTINGHSLMVTPRTVAKEGFKDVDMDDHADGYFKRNQEVQLNIIGDKWEPGWSKARTLEGANLRKA</sequence>
<dbReference type="InterPro" id="IPR002347">
    <property type="entry name" value="SDR_fam"/>
</dbReference>
<dbReference type="EMBL" id="JAQJAN010000013">
    <property type="protein sequence ID" value="KAJ5712609.1"/>
    <property type="molecule type" value="Genomic_DNA"/>
</dbReference>
<proteinExistence type="inferred from homology"/>
<reference evidence="4" key="1">
    <citation type="journal article" date="2023" name="IMA Fungus">
        <title>Comparative genomic study of the Penicillium genus elucidates a diverse pangenome and 15 lateral gene transfer events.</title>
        <authorList>
            <person name="Petersen C."/>
            <person name="Sorensen T."/>
            <person name="Nielsen M.R."/>
            <person name="Sondergaard T.E."/>
            <person name="Sorensen J.L."/>
            <person name="Fitzpatrick D.A."/>
            <person name="Frisvad J.C."/>
            <person name="Nielsen K.L."/>
        </authorList>
    </citation>
    <scope>NUCLEOTIDE SEQUENCE</scope>
    <source>
        <strain evidence="4">IBT 17514</strain>
    </source>
</reference>
<dbReference type="PANTHER" id="PTHR43180:SF31">
    <property type="entry name" value="CHAIN DEHYDROGENASE_REDUCTASE, PUTATIVE (AFU_ORTHOLOGUE AFUA_2G16570)-RELATED"/>
    <property type="match status" value="1"/>
</dbReference>
<gene>
    <name evidence="4" type="ORF">N7493_009077</name>
</gene>
<comment type="similarity">
    <text evidence="1">Belongs to the short-chain dehydrogenases/reductases (SDR) family.</text>
</comment>
<keyword evidence="5" id="KW-1185">Reference proteome</keyword>
<accession>A0AAD6MT77</accession>
<dbReference type="PROSITE" id="PS00061">
    <property type="entry name" value="ADH_SHORT"/>
    <property type="match status" value="1"/>
</dbReference>
<keyword evidence="3" id="KW-0560">Oxidoreductase</keyword>
<dbReference type="InterPro" id="IPR036291">
    <property type="entry name" value="NAD(P)-bd_dom_sf"/>
</dbReference>
<protein>
    <submittedName>
        <fullName evidence="4">Uncharacterized protein</fullName>
    </submittedName>
</protein>
<organism evidence="4 5">
    <name type="scientific">Penicillium malachiteum</name>
    <dbReference type="NCBI Taxonomy" id="1324776"/>
    <lineage>
        <taxon>Eukaryota</taxon>
        <taxon>Fungi</taxon>
        <taxon>Dikarya</taxon>
        <taxon>Ascomycota</taxon>
        <taxon>Pezizomycotina</taxon>
        <taxon>Eurotiomycetes</taxon>
        <taxon>Eurotiomycetidae</taxon>
        <taxon>Eurotiales</taxon>
        <taxon>Aspergillaceae</taxon>
        <taxon>Penicillium</taxon>
    </lineage>
</organism>
<evidence type="ECO:0000313" key="4">
    <source>
        <dbReference type="EMBL" id="KAJ5712609.1"/>
    </source>
</evidence>
<evidence type="ECO:0000313" key="5">
    <source>
        <dbReference type="Proteomes" id="UP001215712"/>
    </source>
</evidence>
<dbReference type="GO" id="GO:0016491">
    <property type="term" value="F:oxidoreductase activity"/>
    <property type="evidence" value="ECO:0007669"/>
    <property type="project" value="UniProtKB-KW"/>
</dbReference>
<dbReference type="Pfam" id="PF00106">
    <property type="entry name" value="adh_short"/>
    <property type="match status" value="1"/>
</dbReference>